<accession>A0A7T0KEJ8</accession>
<keyword evidence="2" id="KW-1185">Reference proteome</keyword>
<dbReference type="RefSeq" id="WP_165011099.1">
    <property type="nucleotide sequence ID" value="NZ_CP064954.1"/>
</dbReference>
<protein>
    <submittedName>
        <fullName evidence="1">Uncharacterized protein</fullName>
    </submittedName>
</protein>
<organism evidence="1 2">
    <name type="scientific">Corynebacterium lizhenjunii</name>
    <dbReference type="NCBI Taxonomy" id="2709394"/>
    <lineage>
        <taxon>Bacteria</taxon>
        <taxon>Bacillati</taxon>
        <taxon>Actinomycetota</taxon>
        <taxon>Actinomycetes</taxon>
        <taxon>Mycobacteriales</taxon>
        <taxon>Corynebacteriaceae</taxon>
        <taxon>Corynebacterium</taxon>
    </lineage>
</organism>
<sequence length="234" mass="23385">MVASGRITLPRSLRRAGADFSQRSREGAHAAWRGLQRAPLSRWAALACGESAAWAHVLGAPRLARGLHAGSYVLLACSTPRPDLKLSLAAGAVGTLAKSAPAPSAWGTTALIVHHGVLAAALARLGAGNTASGWGLRAGAWATGVLAAGRGHRQATALAGAAAAATSALAGDACLRRPQTWGASHGANLLLAAEAATLARSLRPGRLVGTGLAAGEAATTTVGTYLLVDALEHA</sequence>
<proteinExistence type="predicted"/>
<dbReference type="KEGG" id="cliz:G7Y31_01115"/>
<reference evidence="1 2" key="1">
    <citation type="submission" date="2020-11" db="EMBL/GenBank/DDBJ databases">
        <title>Corynebacterium sp. ZJ-599.</title>
        <authorList>
            <person name="Zhou J."/>
        </authorList>
    </citation>
    <scope>NUCLEOTIDE SEQUENCE [LARGE SCALE GENOMIC DNA]</scope>
    <source>
        <strain evidence="1 2">ZJ-599</strain>
    </source>
</reference>
<dbReference type="AlphaFoldDB" id="A0A7T0KEJ8"/>
<evidence type="ECO:0000313" key="1">
    <source>
        <dbReference type="EMBL" id="QPK79355.1"/>
    </source>
</evidence>
<gene>
    <name evidence="1" type="ORF">G7Y31_01115</name>
</gene>
<evidence type="ECO:0000313" key="2">
    <source>
        <dbReference type="Proteomes" id="UP000594681"/>
    </source>
</evidence>
<name>A0A7T0KEJ8_9CORY</name>
<dbReference type="Proteomes" id="UP000594681">
    <property type="component" value="Chromosome"/>
</dbReference>
<dbReference type="EMBL" id="CP064954">
    <property type="protein sequence ID" value="QPK79355.1"/>
    <property type="molecule type" value="Genomic_DNA"/>
</dbReference>